<dbReference type="Proteomes" id="UP000270094">
    <property type="component" value="Unassembled WGS sequence"/>
</dbReference>
<organism evidence="2 3">
    <name type="scientific">Strongylus vulgaris</name>
    <name type="common">Blood worm</name>
    <dbReference type="NCBI Taxonomy" id="40348"/>
    <lineage>
        <taxon>Eukaryota</taxon>
        <taxon>Metazoa</taxon>
        <taxon>Ecdysozoa</taxon>
        <taxon>Nematoda</taxon>
        <taxon>Chromadorea</taxon>
        <taxon>Rhabditida</taxon>
        <taxon>Rhabditina</taxon>
        <taxon>Rhabditomorpha</taxon>
        <taxon>Strongyloidea</taxon>
        <taxon>Strongylidae</taxon>
        <taxon>Strongylus</taxon>
    </lineage>
</organism>
<name>A0A3P7ICT9_STRVU</name>
<dbReference type="AlphaFoldDB" id="A0A3P7ICT9"/>
<protein>
    <submittedName>
        <fullName evidence="2">Uncharacterized protein</fullName>
    </submittedName>
</protein>
<feature type="region of interest" description="Disordered" evidence="1">
    <location>
        <begin position="1"/>
        <end position="48"/>
    </location>
</feature>
<dbReference type="EMBL" id="UYYB01001127">
    <property type="protein sequence ID" value="VDM65653.1"/>
    <property type="molecule type" value="Genomic_DNA"/>
</dbReference>
<evidence type="ECO:0000256" key="1">
    <source>
        <dbReference type="SAM" id="MobiDB-lite"/>
    </source>
</evidence>
<keyword evidence="3" id="KW-1185">Reference proteome</keyword>
<proteinExistence type="predicted"/>
<evidence type="ECO:0000313" key="3">
    <source>
        <dbReference type="Proteomes" id="UP000270094"/>
    </source>
</evidence>
<feature type="compositionally biased region" description="Polar residues" evidence="1">
    <location>
        <begin position="1"/>
        <end position="11"/>
    </location>
</feature>
<gene>
    <name evidence="2" type="ORF">SVUK_LOCUS651</name>
</gene>
<dbReference type="OrthoDB" id="10491131at2759"/>
<evidence type="ECO:0000313" key="2">
    <source>
        <dbReference type="EMBL" id="VDM65653.1"/>
    </source>
</evidence>
<accession>A0A3P7ICT9</accession>
<feature type="region of interest" description="Disordered" evidence="1">
    <location>
        <begin position="126"/>
        <end position="147"/>
    </location>
</feature>
<feature type="compositionally biased region" description="Low complexity" evidence="1">
    <location>
        <begin position="12"/>
        <end position="25"/>
    </location>
</feature>
<sequence length="288" mass="32591">MGKTRATPSRNSTASALAGGSSKSAQRGRIKGITKGNESTQEISPQIDVKPPTQYFKYTNEECLKRYSTLTSVEQFDTSYPGNLKEKLIRGALKANRGSLPCFLCQKFLSTSLGLALHIRKCRAQASDSQQDEDSPSKPRLQLKKQTHASEVEISSLEQLKEEPSLWLRIDDIKKLDVLKRLFTNERKIECFAIPKEGRKCPILTSYEAAIKHLDSCVLPMYLTFIGERASLFRKLDTKLQTRYIREAMNLKLELPCLVCGRMFAHHYGLRYHVERCNVPEEVGIAFG</sequence>
<reference evidence="2 3" key="1">
    <citation type="submission" date="2018-11" db="EMBL/GenBank/DDBJ databases">
        <authorList>
            <consortium name="Pathogen Informatics"/>
        </authorList>
    </citation>
    <scope>NUCLEOTIDE SEQUENCE [LARGE SCALE GENOMIC DNA]</scope>
</reference>